<evidence type="ECO:0000313" key="3">
    <source>
        <dbReference type="Proteomes" id="UP000193560"/>
    </source>
</evidence>
<gene>
    <name evidence="2" type="ORF">BCR42DRAFT_80031</name>
</gene>
<dbReference type="AlphaFoldDB" id="A0A1X2I9E9"/>
<protein>
    <recommendedName>
        <fullName evidence="1">Dynein axonemal assembly factor 5 TPR repeats domain-containing protein</fullName>
    </recommendedName>
</protein>
<proteinExistence type="predicted"/>
<evidence type="ECO:0000313" key="2">
    <source>
        <dbReference type="EMBL" id="ORZ12263.1"/>
    </source>
</evidence>
<keyword evidence="3" id="KW-1185">Reference proteome</keyword>
<sequence length="224" mass="25335">MECDYVPILLSLQPYLDTLKDGSTLQRGAKKTAIEKVKQIAFQGTTNWCSADQVALFDELLDPIFLWSTSDIEYIREKAVLLLQCYVERTDEPKDKVVQTCMHRFPSEPTEEIRQVWMNVILTMIRKLTKKVKPPMDDVWFGLATLAVTDPCPQVIKQGADLVVAVATLQPKAVGYRGEHTIINSVLPLLTHKHTATRILGTKVRPLHNDMNNTNCRKWSEGGS</sequence>
<dbReference type="InterPro" id="IPR016024">
    <property type="entry name" value="ARM-type_fold"/>
</dbReference>
<organism evidence="2 3">
    <name type="scientific">Absidia repens</name>
    <dbReference type="NCBI Taxonomy" id="90262"/>
    <lineage>
        <taxon>Eukaryota</taxon>
        <taxon>Fungi</taxon>
        <taxon>Fungi incertae sedis</taxon>
        <taxon>Mucoromycota</taxon>
        <taxon>Mucoromycotina</taxon>
        <taxon>Mucoromycetes</taxon>
        <taxon>Mucorales</taxon>
        <taxon>Cunninghamellaceae</taxon>
        <taxon>Absidia</taxon>
    </lineage>
</organism>
<evidence type="ECO:0000259" key="1">
    <source>
        <dbReference type="Pfam" id="PF25757"/>
    </source>
</evidence>
<dbReference type="EMBL" id="MCGE01000019">
    <property type="protein sequence ID" value="ORZ12263.1"/>
    <property type="molecule type" value="Genomic_DNA"/>
</dbReference>
<comment type="caution">
    <text evidence="2">The sequence shown here is derived from an EMBL/GenBank/DDBJ whole genome shotgun (WGS) entry which is preliminary data.</text>
</comment>
<feature type="domain" description="Dynein axonemal assembly factor 5 TPR repeats" evidence="1">
    <location>
        <begin position="26"/>
        <end position="199"/>
    </location>
</feature>
<dbReference type="InterPro" id="IPR057978">
    <property type="entry name" value="TPR_DAAF5"/>
</dbReference>
<dbReference type="Proteomes" id="UP000193560">
    <property type="component" value="Unassembled WGS sequence"/>
</dbReference>
<reference evidence="2 3" key="1">
    <citation type="submission" date="2016-07" db="EMBL/GenBank/DDBJ databases">
        <title>Pervasive Adenine N6-methylation of Active Genes in Fungi.</title>
        <authorList>
            <consortium name="DOE Joint Genome Institute"/>
            <person name="Mondo S.J."/>
            <person name="Dannebaum R.O."/>
            <person name="Kuo R.C."/>
            <person name="Labutti K."/>
            <person name="Haridas S."/>
            <person name="Kuo A."/>
            <person name="Salamov A."/>
            <person name="Ahrendt S.R."/>
            <person name="Lipzen A."/>
            <person name="Sullivan W."/>
            <person name="Andreopoulos W.B."/>
            <person name="Clum A."/>
            <person name="Lindquist E."/>
            <person name="Daum C."/>
            <person name="Ramamoorthy G.K."/>
            <person name="Gryganskyi A."/>
            <person name="Culley D."/>
            <person name="Magnuson J.K."/>
            <person name="James T.Y."/>
            <person name="O'Malley M.A."/>
            <person name="Stajich J.E."/>
            <person name="Spatafora J.W."/>
            <person name="Visel A."/>
            <person name="Grigoriev I.V."/>
        </authorList>
    </citation>
    <scope>NUCLEOTIDE SEQUENCE [LARGE SCALE GENOMIC DNA]</scope>
    <source>
        <strain evidence="2 3">NRRL 1336</strain>
    </source>
</reference>
<accession>A0A1X2I9E9</accession>
<dbReference type="OrthoDB" id="413572at2759"/>
<dbReference type="SUPFAM" id="SSF48371">
    <property type="entry name" value="ARM repeat"/>
    <property type="match status" value="1"/>
</dbReference>
<dbReference type="Pfam" id="PF25757">
    <property type="entry name" value="TPR_DNAAF5"/>
    <property type="match status" value="1"/>
</dbReference>
<name>A0A1X2I9E9_9FUNG</name>